<keyword evidence="3" id="KW-1185">Reference proteome</keyword>
<dbReference type="EMBL" id="BAAANT010000008">
    <property type="protein sequence ID" value="GAA2137832.1"/>
    <property type="molecule type" value="Genomic_DNA"/>
</dbReference>
<accession>A0ABP5KUZ8</accession>
<comment type="caution">
    <text evidence="2">The sequence shown here is derived from an EMBL/GenBank/DDBJ whole genome shotgun (WGS) entry which is preliminary data.</text>
</comment>
<sequence length="146" mass="16260">MDGALAMRDNDQDWGKEIWGRFEECEGVAQVPAPYDWLTDESDRHGGTEYTRYRYDDTVDLHRFVSVYVVPKDLAYGGALIEVHASISNNIGDSHDQVIASGEMDSPRRLLPVLVSAIEAAESMNPADLDEPGRIRRPHARSAETG</sequence>
<reference evidence="3" key="1">
    <citation type="journal article" date="2019" name="Int. J. Syst. Evol. Microbiol.">
        <title>The Global Catalogue of Microorganisms (GCM) 10K type strain sequencing project: providing services to taxonomists for standard genome sequencing and annotation.</title>
        <authorList>
            <consortium name="The Broad Institute Genomics Platform"/>
            <consortium name="The Broad Institute Genome Sequencing Center for Infectious Disease"/>
            <person name="Wu L."/>
            <person name="Ma J."/>
        </authorList>
    </citation>
    <scope>NUCLEOTIDE SEQUENCE [LARGE SCALE GENOMIC DNA]</scope>
    <source>
        <strain evidence="3">JCM 14560</strain>
    </source>
</reference>
<organism evidence="2 3">
    <name type="scientific">Kitasatospora kazusensis</name>
    <dbReference type="NCBI Taxonomy" id="407974"/>
    <lineage>
        <taxon>Bacteria</taxon>
        <taxon>Bacillati</taxon>
        <taxon>Actinomycetota</taxon>
        <taxon>Actinomycetes</taxon>
        <taxon>Kitasatosporales</taxon>
        <taxon>Streptomycetaceae</taxon>
        <taxon>Kitasatospora</taxon>
    </lineage>
</organism>
<name>A0ABP5KUZ8_9ACTN</name>
<evidence type="ECO:0000313" key="3">
    <source>
        <dbReference type="Proteomes" id="UP001422759"/>
    </source>
</evidence>
<protein>
    <submittedName>
        <fullName evidence="2">Uncharacterized protein</fullName>
    </submittedName>
</protein>
<dbReference type="Proteomes" id="UP001422759">
    <property type="component" value="Unassembled WGS sequence"/>
</dbReference>
<proteinExistence type="predicted"/>
<feature type="region of interest" description="Disordered" evidence="1">
    <location>
        <begin position="125"/>
        <end position="146"/>
    </location>
</feature>
<evidence type="ECO:0000256" key="1">
    <source>
        <dbReference type="SAM" id="MobiDB-lite"/>
    </source>
</evidence>
<evidence type="ECO:0000313" key="2">
    <source>
        <dbReference type="EMBL" id="GAA2137832.1"/>
    </source>
</evidence>
<gene>
    <name evidence="2" type="ORF">GCM10009760_18670</name>
</gene>